<evidence type="ECO:0000256" key="7">
    <source>
        <dbReference type="ARBA" id="ARBA00022801"/>
    </source>
</evidence>
<keyword evidence="4 11" id="KW-0540">Nuclease</keyword>
<dbReference type="InterPro" id="IPR037227">
    <property type="entry name" value="EndoU-like"/>
</dbReference>
<evidence type="ECO:0000256" key="8">
    <source>
        <dbReference type="ARBA" id="ARBA00022884"/>
    </source>
</evidence>
<keyword evidence="14" id="KW-1185">Reference proteome</keyword>
<comment type="subunit">
    <text evidence="3 11">Monomer.</text>
</comment>
<dbReference type="AlphaFoldDB" id="A0A9X6NLR8"/>
<evidence type="ECO:0000256" key="2">
    <source>
        <dbReference type="ARBA" id="ARBA00010168"/>
    </source>
</evidence>
<evidence type="ECO:0000313" key="14">
    <source>
        <dbReference type="Proteomes" id="UP000192578"/>
    </source>
</evidence>
<dbReference type="Proteomes" id="UP000192578">
    <property type="component" value="Unassembled WGS sequence"/>
</dbReference>
<feature type="chain" id="PRO_5041012716" description="Uridylate-specific endoribonuclease" evidence="11">
    <location>
        <begin position="19"/>
        <end position="308"/>
    </location>
</feature>
<evidence type="ECO:0000256" key="1">
    <source>
        <dbReference type="ARBA" id="ARBA00001936"/>
    </source>
</evidence>
<keyword evidence="7 11" id="KW-0378">Hydrolase</keyword>
<reference evidence="14" key="1">
    <citation type="submission" date="2017-01" db="EMBL/GenBank/DDBJ databases">
        <title>Comparative genomics of anhydrobiosis in the tardigrade Hypsibius dujardini.</title>
        <authorList>
            <person name="Yoshida Y."/>
            <person name="Koutsovoulos G."/>
            <person name="Laetsch D."/>
            <person name="Stevens L."/>
            <person name="Kumar S."/>
            <person name="Horikawa D."/>
            <person name="Ishino K."/>
            <person name="Komine S."/>
            <person name="Tomita M."/>
            <person name="Blaxter M."/>
            <person name="Arakawa K."/>
        </authorList>
    </citation>
    <scope>NUCLEOTIDE SEQUENCE [LARGE SCALE GENOMIC DNA]</scope>
    <source>
        <strain evidence="14">Z151</strain>
    </source>
</reference>
<dbReference type="PANTHER" id="PTHR12439">
    <property type="entry name" value="PLACENTAL PROTEIN 11-RELATED"/>
    <property type="match status" value="1"/>
</dbReference>
<dbReference type="CDD" id="cd21159">
    <property type="entry name" value="XendoU"/>
    <property type="match status" value="1"/>
</dbReference>
<dbReference type="SUPFAM" id="SSF142877">
    <property type="entry name" value="EndoU-like"/>
    <property type="match status" value="1"/>
</dbReference>
<dbReference type="EMBL" id="MTYJ01000281">
    <property type="protein sequence ID" value="OWA52691.1"/>
    <property type="molecule type" value="Genomic_DNA"/>
</dbReference>
<keyword evidence="8 11" id="KW-0694">RNA-binding</keyword>
<keyword evidence="9 11" id="KW-0464">Manganese</keyword>
<comment type="cofactor">
    <cofactor evidence="1 11">
        <name>Mn(2+)</name>
        <dbReference type="ChEBI" id="CHEBI:29035"/>
    </cofactor>
</comment>
<evidence type="ECO:0000256" key="3">
    <source>
        <dbReference type="ARBA" id="ARBA00011245"/>
    </source>
</evidence>
<dbReference type="GO" id="GO:0004521">
    <property type="term" value="F:RNA endonuclease activity"/>
    <property type="evidence" value="ECO:0007669"/>
    <property type="project" value="UniProtKB-UniRule"/>
</dbReference>
<evidence type="ECO:0000256" key="5">
    <source>
        <dbReference type="ARBA" id="ARBA00022723"/>
    </source>
</evidence>
<dbReference type="PANTHER" id="PTHR12439:SF42">
    <property type="entry name" value="ENDORIBONUCLEASE-RELATED"/>
    <property type="match status" value="1"/>
</dbReference>
<sequence length="308" mass="34848">MLRFIAVTLCVAVAISVATQVRPAVKPRPRSKAALTDFTVIMQRLWDLDVNGMSAATMRLALQGRTNSTSKLDEAPQRLFAYVNETFLLSRPTVLAFIAVSNNYEPRIGTAERETAQEQAEINAFLNAVCDTEVMKATLAFLQEQKQPFPTMAALKAHLKSIWFTLYPRSKNPANVIDSSGFEHVFLGEAKKTNVIGGLHNWIHAYRLEKTNILNYTGYVNSVTVLEPGRFIFGARLWAYNNYWKNPFSSFIFGASPEFDLASYTICFTLRPNKNCPFRINNKSLSIRTMRYMPNLNYVDTAYPDVPF</sequence>
<dbReference type="Pfam" id="PF09412">
    <property type="entry name" value="XendoU"/>
    <property type="match status" value="1"/>
</dbReference>
<dbReference type="GO" id="GO:0016829">
    <property type="term" value="F:lyase activity"/>
    <property type="evidence" value="ECO:0007669"/>
    <property type="project" value="UniProtKB-KW"/>
</dbReference>
<organism evidence="13 14">
    <name type="scientific">Hypsibius exemplaris</name>
    <name type="common">Freshwater tardigrade</name>
    <dbReference type="NCBI Taxonomy" id="2072580"/>
    <lineage>
        <taxon>Eukaryota</taxon>
        <taxon>Metazoa</taxon>
        <taxon>Ecdysozoa</taxon>
        <taxon>Tardigrada</taxon>
        <taxon>Eutardigrada</taxon>
        <taxon>Parachela</taxon>
        <taxon>Hypsibioidea</taxon>
        <taxon>Hypsibiidae</taxon>
        <taxon>Hypsibius</taxon>
    </lineage>
</organism>
<evidence type="ECO:0000256" key="6">
    <source>
        <dbReference type="ARBA" id="ARBA00022759"/>
    </source>
</evidence>
<dbReference type="InterPro" id="IPR018998">
    <property type="entry name" value="EndoU_C"/>
</dbReference>
<keyword evidence="6 11" id="KW-0255">Endonuclease</keyword>
<comment type="caution">
    <text evidence="13">The sequence shown here is derived from an EMBL/GenBank/DDBJ whole genome shotgun (WGS) entry which is preliminary data.</text>
</comment>
<feature type="domain" description="EndoU" evidence="12">
    <location>
        <begin position="34"/>
        <end position="308"/>
    </location>
</feature>
<keyword evidence="5 11" id="KW-0479">Metal-binding</keyword>
<dbReference type="GO" id="GO:0003723">
    <property type="term" value="F:RNA binding"/>
    <property type="evidence" value="ECO:0007669"/>
    <property type="project" value="UniProtKB-UniRule"/>
</dbReference>
<evidence type="ECO:0000256" key="10">
    <source>
        <dbReference type="ARBA" id="ARBA00023239"/>
    </source>
</evidence>
<proteinExistence type="inferred from homology"/>
<dbReference type="OrthoDB" id="430326at2759"/>
<evidence type="ECO:0000256" key="4">
    <source>
        <dbReference type="ARBA" id="ARBA00022722"/>
    </source>
</evidence>
<dbReference type="GO" id="GO:0016787">
    <property type="term" value="F:hydrolase activity"/>
    <property type="evidence" value="ECO:0007669"/>
    <property type="project" value="UniProtKB-KW"/>
</dbReference>
<evidence type="ECO:0000313" key="13">
    <source>
        <dbReference type="EMBL" id="OWA52691.1"/>
    </source>
</evidence>
<dbReference type="PROSITE" id="PS51959">
    <property type="entry name" value="ENDOU"/>
    <property type="match status" value="1"/>
</dbReference>
<dbReference type="InterPro" id="IPR039787">
    <property type="entry name" value="ENDOU"/>
</dbReference>
<accession>A0A9X6NLR8</accession>
<protein>
    <recommendedName>
        <fullName evidence="11">Uridylate-specific endoribonuclease</fullName>
        <ecNumber evidence="11">4.6.1.-</ecNumber>
    </recommendedName>
</protein>
<evidence type="ECO:0000256" key="9">
    <source>
        <dbReference type="ARBA" id="ARBA00023211"/>
    </source>
</evidence>
<comment type="similarity">
    <text evidence="2 11">Belongs to the ENDOU family.</text>
</comment>
<feature type="signal peptide" evidence="11">
    <location>
        <begin position="1"/>
        <end position="18"/>
    </location>
</feature>
<keyword evidence="11" id="KW-0732">Signal</keyword>
<gene>
    <name evidence="13" type="ORF">BV898_17137</name>
</gene>
<comment type="catalytic activity">
    <reaction evidence="11">
        <text>ribonucleotidyl-uridine-RNA = a 5'-end dephospho-uridine-RNA + a 3'-end 2',3'-cyclophospho-ribonucleotide-RNA</text>
        <dbReference type="Rhea" id="RHEA:67792"/>
        <dbReference type="Rhea" id="RHEA-COMP:10464"/>
        <dbReference type="Rhea" id="RHEA-COMP:17354"/>
        <dbReference type="Rhea" id="RHEA-COMP:17356"/>
        <dbReference type="ChEBI" id="CHEBI:83064"/>
        <dbReference type="ChEBI" id="CHEBI:173117"/>
        <dbReference type="ChEBI" id="CHEBI:173224"/>
    </reaction>
</comment>
<evidence type="ECO:0000256" key="11">
    <source>
        <dbReference type="RuleBase" id="RU367085"/>
    </source>
</evidence>
<evidence type="ECO:0000259" key="12">
    <source>
        <dbReference type="PROSITE" id="PS51959"/>
    </source>
</evidence>
<dbReference type="EC" id="4.6.1.-" evidence="11"/>
<dbReference type="GO" id="GO:0046872">
    <property type="term" value="F:metal ion binding"/>
    <property type="evidence" value="ECO:0007669"/>
    <property type="project" value="UniProtKB-UniRule"/>
</dbReference>
<name>A0A9X6NLR8_HYPEX</name>
<keyword evidence="10" id="KW-0456">Lyase</keyword>